<dbReference type="EMBL" id="FOTY01000010">
    <property type="protein sequence ID" value="SFL99391.1"/>
    <property type="molecule type" value="Genomic_DNA"/>
</dbReference>
<dbReference type="RefSeq" id="WP_090926857.1">
    <property type="nucleotide sequence ID" value="NZ_FOTY01000010.1"/>
</dbReference>
<dbReference type="OrthoDB" id="9790504at2"/>
<keyword evidence="1" id="KW-1133">Transmembrane helix</keyword>
<feature type="transmembrane region" description="Helical" evidence="1">
    <location>
        <begin position="6"/>
        <end position="33"/>
    </location>
</feature>
<dbReference type="Proteomes" id="UP000199668">
    <property type="component" value="Unassembled WGS sequence"/>
</dbReference>
<feature type="transmembrane region" description="Helical" evidence="1">
    <location>
        <begin position="80"/>
        <end position="106"/>
    </location>
</feature>
<feature type="transmembrane region" description="Helical" evidence="1">
    <location>
        <begin position="118"/>
        <end position="140"/>
    </location>
</feature>
<proteinExistence type="predicted"/>
<dbReference type="STRING" id="266892.SAMN04488054_110101"/>
<sequence length="142" mass="14792">MAVEVLIIIFVGLSGGLAVGSGFVAFISVLGIIPRLVQITGTKKAVWLYELAVTGGGVFGTIAVLHPIRFSLPGFFTVPVGLAAGVFVGMLAAALAEVLNVFPILAKRVGMENDVMSLVMAIVLGKTAGSLFHWLVYVSLSF</sequence>
<keyword evidence="1" id="KW-0472">Membrane</keyword>
<evidence type="ECO:0000313" key="3">
    <source>
        <dbReference type="Proteomes" id="UP000199668"/>
    </source>
</evidence>
<dbReference type="Pfam" id="PF13782">
    <property type="entry name" value="SpoVAB"/>
    <property type="match status" value="1"/>
</dbReference>
<keyword evidence="1" id="KW-0812">Transmembrane</keyword>
<keyword evidence="3" id="KW-1185">Reference proteome</keyword>
<gene>
    <name evidence="2" type="ORF">SAMN04488054_110101</name>
</gene>
<protein>
    <submittedName>
        <fullName evidence="2">Stage V sporulation protein AB</fullName>
    </submittedName>
</protein>
<name>A0A1I4M7Z0_9BACI</name>
<dbReference type="InterPro" id="IPR020144">
    <property type="entry name" value="SpoVAB"/>
</dbReference>
<dbReference type="AlphaFoldDB" id="A0A1I4M7Z0"/>
<accession>A0A1I4M7Z0</accession>
<evidence type="ECO:0000256" key="1">
    <source>
        <dbReference type="SAM" id="Phobius"/>
    </source>
</evidence>
<organism evidence="2 3">
    <name type="scientific">Salibacterium qingdaonense</name>
    <dbReference type="NCBI Taxonomy" id="266892"/>
    <lineage>
        <taxon>Bacteria</taxon>
        <taxon>Bacillati</taxon>
        <taxon>Bacillota</taxon>
        <taxon>Bacilli</taxon>
        <taxon>Bacillales</taxon>
        <taxon>Bacillaceae</taxon>
    </lineage>
</organism>
<evidence type="ECO:0000313" key="2">
    <source>
        <dbReference type="EMBL" id="SFL99391.1"/>
    </source>
</evidence>
<feature type="transmembrane region" description="Helical" evidence="1">
    <location>
        <begin position="45"/>
        <end position="68"/>
    </location>
</feature>
<reference evidence="2 3" key="1">
    <citation type="submission" date="2016-10" db="EMBL/GenBank/DDBJ databases">
        <authorList>
            <person name="de Groot N.N."/>
        </authorList>
    </citation>
    <scope>NUCLEOTIDE SEQUENCE [LARGE SCALE GENOMIC DNA]</scope>
    <source>
        <strain evidence="2 3">CGMCC 1.6134</strain>
    </source>
</reference>